<reference evidence="4" key="2">
    <citation type="submission" date="2019-01" db="EMBL/GenBank/DDBJ databases">
        <title>Genome sequence of Desulfonema ishimotonii strain Tokyo 01.</title>
        <authorList>
            <person name="Fukui M."/>
        </authorList>
    </citation>
    <scope>NUCLEOTIDE SEQUENCE [LARGE SCALE GENOMIC DNA]</scope>
    <source>
        <strain evidence="4">Tokyo 01</strain>
    </source>
</reference>
<dbReference type="RefSeq" id="WP_124330252.1">
    <property type="nucleotide sequence ID" value="NZ_BEXT01000001.1"/>
</dbReference>
<accession>A0A401G1M3</accession>
<reference evidence="4" key="1">
    <citation type="submission" date="2017-11" db="EMBL/GenBank/DDBJ databases">
        <authorList>
            <person name="Watanabe M."/>
            <person name="Kojima H."/>
        </authorList>
    </citation>
    <scope>NUCLEOTIDE SEQUENCE [LARGE SCALE GENOMIC DNA]</scope>
    <source>
        <strain evidence="4">Tokyo 01</strain>
    </source>
</reference>
<dbReference type="AlphaFoldDB" id="A0A401G1M3"/>
<keyword evidence="1" id="KW-0175">Coiled coil</keyword>
<evidence type="ECO:0000313" key="3">
    <source>
        <dbReference type="EMBL" id="GBC63138.1"/>
    </source>
</evidence>
<organism evidence="3 4">
    <name type="scientific">Desulfonema ishimotonii</name>
    <dbReference type="NCBI Taxonomy" id="45657"/>
    <lineage>
        <taxon>Bacteria</taxon>
        <taxon>Pseudomonadati</taxon>
        <taxon>Thermodesulfobacteriota</taxon>
        <taxon>Desulfobacteria</taxon>
        <taxon>Desulfobacterales</taxon>
        <taxon>Desulfococcaceae</taxon>
        <taxon>Desulfonema</taxon>
    </lineage>
</organism>
<keyword evidence="4" id="KW-1185">Reference proteome</keyword>
<feature type="region of interest" description="Disordered" evidence="2">
    <location>
        <begin position="212"/>
        <end position="237"/>
    </location>
</feature>
<dbReference type="Proteomes" id="UP000288096">
    <property type="component" value="Unassembled WGS sequence"/>
</dbReference>
<evidence type="ECO:0000313" key="4">
    <source>
        <dbReference type="Proteomes" id="UP000288096"/>
    </source>
</evidence>
<evidence type="ECO:0000256" key="1">
    <source>
        <dbReference type="SAM" id="Coils"/>
    </source>
</evidence>
<feature type="coiled-coil region" evidence="1">
    <location>
        <begin position="185"/>
        <end position="212"/>
    </location>
</feature>
<gene>
    <name evidence="3" type="ORF">DENIS_4131</name>
</gene>
<evidence type="ECO:0000256" key="2">
    <source>
        <dbReference type="SAM" id="MobiDB-lite"/>
    </source>
</evidence>
<sequence>MPADSPKAFKIQIILTIAMLMAILFVVHKCRTAPPPPSEDRTENQEAPVTHPQKPERTQARRPGRAPQPSASEKQLSETPVTHPQKPERTPARRPGRTPQPSAPEKHLSETPPPAAPEKSGGEAAATDEPDAAVSEIKPDQKKTAAQLKSLEQRVSTLENQIRKPAQPREVRRPAASSGVSEKKIAQLRQALDQIRLENRALRKRLTGLEKQQKAWGDTPSVRSGKETAAPHRSAASNENPVVLSPWRIYENEPLEIFNGQVLIHLLSVTPENARFKLILPTLDHIIWEMGGGDRKILYYKNASYFFNLLNVGERWCTISVTRQL</sequence>
<comment type="caution">
    <text evidence="3">The sequence shown here is derived from an EMBL/GenBank/DDBJ whole genome shotgun (WGS) entry which is preliminary data.</text>
</comment>
<protein>
    <submittedName>
        <fullName evidence="3">Uncharacterized protein</fullName>
    </submittedName>
</protein>
<proteinExistence type="predicted"/>
<feature type="compositionally biased region" description="Polar residues" evidence="2">
    <location>
        <begin position="69"/>
        <end position="82"/>
    </location>
</feature>
<name>A0A401G1M3_9BACT</name>
<dbReference type="EMBL" id="BEXT01000001">
    <property type="protein sequence ID" value="GBC63138.1"/>
    <property type="molecule type" value="Genomic_DNA"/>
</dbReference>
<feature type="region of interest" description="Disordered" evidence="2">
    <location>
        <begin position="33"/>
        <end position="183"/>
    </location>
</feature>